<dbReference type="Gene3D" id="1.10.10.10">
    <property type="entry name" value="Winged helix-like DNA-binding domain superfamily/Winged helix DNA-binding domain"/>
    <property type="match status" value="1"/>
</dbReference>
<dbReference type="PANTHER" id="PTHR43133">
    <property type="entry name" value="RNA POLYMERASE ECF-TYPE SIGMA FACTO"/>
    <property type="match status" value="1"/>
</dbReference>
<dbReference type="Pfam" id="PF04542">
    <property type="entry name" value="Sigma70_r2"/>
    <property type="match status" value="1"/>
</dbReference>
<dbReference type="InterPro" id="IPR007627">
    <property type="entry name" value="RNA_pol_sigma70_r2"/>
</dbReference>
<comment type="similarity">
    <text evidence="1">Belongs to the sigma-70 factor family. ECF subfamily.</text>
</comment>
<dbReference type="GO" id="GO:0003677">
    <property type="term" value="F:DNA binding"/>
    <property type="evidence" value="ECO:0007669"/>
    <property type="project" value="UniProtKB-KW"/>
</dbReference>
<keyword evidence="2" id="KW-0805">Transcription regulation</keyword>
<dbReference type="GO" id="GO:0006352">
    <property type="term" value="P:DNA-templated transcription initiation"/>
    <property type="evidence" value="ECO:0007669"/>
    <property type="project" value="InterPro"/>
</dbReference>
<evidence type="ECO:0000256" key="2">
    <source>
        <dbReference type="ARBA" id="ARBA00023015"/>
    </source>
</evidence>
<gene>
    <name evidence="7" type="ORF">CBF35_03805</name>
</gene>
<dbReference type="InterPro" id="IPR039425">
    <property type="entry name" value="RNA_pol_sigma-70-like"/>
</dbReference>
<comment type="caution">
    <text evidence="7">The sequence shown here is derived from an EMBL/GenBank/DDBJ whole genome shotgun (WGS) entry which is preliminary data.</text>
</comment>
<evidence type="ECO:0000256" key="1">
    <source>
        <dbReference type="ARBA" id="ARBA00010641"/>
    </source>
</evidence>
<protein>
    <recommendedName>
        <fullName evidence="6">RNA polymerase sigma-70 region 2 domain-containing protein</fullName>
    </recommendedName>
</protein>
<evidence type="ECO:0000313" key="7">
    <source>
        <dbReference type="EMBL" id="RST97061.1"/>
    </source>
</evidence>
<evidence type="ECO:0000256" key="4">
    <source>
        <dbReference type="ARBA" id="ARBA00023125"/>
    </source>
</evidence>
<sequence length="182" mass="21404">MTNDEQKLIALITAKDFRGLEELIELFGADILRTIQYILNHPAEKSYIEDVQNKVFYQLWEELPTYDATKSSLKTFITIITKHLALDQKRQIIRNLNIEPMENPEANESFEETYFEKSNFLQLLSSLSLEDQLIFLKFYYYQDSVINIAKDLALSKEIIYNRLSRGRKALKEQLINERGELS</sequence>
<dbReference type="InterPro" id="IPR036388">
    <property type="entry name" value="WH-like_DNA-bd_sf"/>
</dbReference>
<dbReference type="EMBL" id="NGJU01000004">
    <property type="protein sequence ID" value="RST97061.1"/>
    <property type="molecule type" value="Genomic_DNA"/>
</dbReference>
<dbReference type="OrthoDB" id="2678696at2"/>
<name>A0A429ZTK5_9ENTE</name>
<keyword evidence="8" id="KW-1185">Reference proteome</keyword>
<evidence type="ECO:0000313" key="8">
    <source>
        <dbReference type="Proteomes" id="UP000287239"/>
    </source>
</evidence>
<evidence type="ECO:0000259" key="6">
    <source>
        <dbReference type="Pfam" id="PF04542"/>
    </source>
</evidence>
<accession>A0A429ZTK5</accession>
<dbReference type="InterPro" id="IPR013324">
    <property type="entry name" value="RNA_pol_sigma_r3/r4-like"/>
</dbReference>
<dbReference type="GO" id="GO:0016987">
    <property type="term" value="F:sigma factor activity"/>
    <property type="evidence" value="ECO:0007669"/>
    <property type="project" value="UniProtKB-KW"/>
</dbReference>
<reference evidence="7 8" key="1">
    <citation type="submission" date="2017-05" db="EMBL/GenBank/DDBJ databases">
        <title>Vagococcus spp. assemblies.</title>
        <authorList>
            <person name="Gulvik C.A."/>
        </authorList>
    </citation>
    <scope>NUCLEOTIDE SEQUENCE [LARGE SCALE GENOMIC DNA]</scope>
    <source>
        <strain evidence="7 8">NCFB 2777</strain>
    </source>
</reference>
<keyword evidence="5" id="KW-0804">Transcription</keyword>
<dbReference type="NCBIfam" id="TIGR02937">
    <property type="entry name" value="sigma70-ECF"/>
    <property type="match status" value="1"/>
</dbReference>
<dbReference type="RefSeq" id="WP_126778659.1">
    <property type="nucleotide sequence ID" value="NZ_NGJU01000004.1"/>
</dbReference>
<dbReference type="PANTHER" id="PTHR43133:SF8">
    <property type="entry name" value="RNA POLYMERASE SIGMA FACTOR HI_1459-RELATED"/>
    <property type="match status" value="1"/>
</dbReference>
<dbReference type="AlphaFoldDB" id="A0A429ZTK5"/>
<keyword evidence="4" id="KW-0238">DNA-binding</keyword>
<dbReference type="InterPro" id="IPR013325">
    <property type="entry name" value="RNA_pol_sigma_r2"/>
</dbReference>
<feature type="domain" description="RNA polymerase sigma-70 region 2" evidence="6">
    <location>
        <begin position="31"/>
        <end position="91"/>
    </location>
</feature>
<dbReference type="InterPro" id="IPR014284">
    <property type="entry name" value="RNA_pol_sigma-70_dom"/>
</dbReference>
<proteinExistence type="inferred from homology"/>
<keyword evidence="3" id="KW-0731">Sigma factor</keyword>
<dbReference type="Proteomes" id="UP000287239">
    <property type="component" value="Unassembled WGS sequence"/>
</dbReference>
<dbReference type="Gene3D" id="1.10.1740.10">
    <property type="match status" value="1"/>
</dbReference>
<dbReference type="GeneID" id="98567482"/>
<organism evidence="7 8">
    <name type="scientific">Vagococcus salmoninarum</name>
    <dbReference type="NCBI Taxonomy" id="2739"/>
    <lineage>
        <taxon>Bacteria</taxon>
        <taxon>Bacillati</taxon>
        <taxon>Bacillota</taxon>
        <taxon>Bacilli</taxon>
        <taxon>Lactobacillales</taxon>
        <taxon>Enterococcaceae</taxon>
        <taxon>Vagococcus</taxon>
    </lineage>
</organism>
<dbReference type="SUPFAM" id="SSF88659">
    <property type="entry name" value="Sigma3 and sigma4 domains of RNA polymerase sigma factors"/>
    <property type="match status" value="1"/>
</dbReference>
<evidence type="ECO:0000256" key="5">
    <source>
        <dbReference type="ARBA" id="ARBA00023163"/>
    </source>
</evidence>
<evidence type="ECO:0000256" key="3">
    <source>
        <dbReference type="ARBA" id="ARBA00023082"/>
    </source>
</evidence>
<dbReference type="SUPFAM" id="SSF88946">
    <property type="entry name" value="Sigma2 domain of RNA polymerase sigma factors"/>
    <property type="match status" value="1"/>
</dbReference>